<dbReference type="InterPro" id="IPR017937">
    <property type="entry name" value="Thioredoxin_CS"/>
</dbReference>
<name>A0A084AJU1_STACB</name>
<dbReference type="EMBL" id="KL648697">
    <property type="protein sequence ID" value="KEY65570.1"/>
    <property type="molecule type" value="Genomic_DNA"/>
</dbReference>
<feature type="region of interest" description="Disordered" evidence="6">
    <location>
        <begin position="180"/>
        <end position="277"/>
    </location>
</feature>
<dbReference type="PANTHER" id="PTHR46426">
    <property type="entry name" value="PROTEIN DISULFIDE-ISOMERASE TMX3"/>
    <property type="match status" value="1"/>
</dbReference>
<feature type="compositionally biased region" description="Basic and acidic residues" evidence="6">
    <location>
        <begin position="218"/>
        <end position="248"/>
    </location>
</feature>
<keyword evidence="2 7" id="KW-0812">Transmembrane</keyword>
<dbReference type="AlphaFoldDB" id="A0A084AJU1"/>
<dbReference type="InterPro" id="IPR013766">
    <property type="entry name" value="Thioredoxin_domain"/>
</dbReference>
<feature type="chain" id="PRO_5001771034" description="Thioredoxin domain-containing protein" evidence="8">
    <location>
        <begin position="19"/>
        <end position="768"/>
    </location>
</feature>
<evidence type="ECO:0000313" key="10">
    <source>
        <dbReference type="EMBL" id="KEY65570.1"/>
    </source>
</evidence>
<proteinExistence type="predicted"/>
<evidence type="ECO:0000256" key="5">
    <source>
        <dbReference type="ARBA" id="ARBA00045246"/>
    </source>
</evidence>
<feature type="domain" description="Thioredoxin" evidence="9">
    <location>
        <begin position="288"/>
        <end position="518"/>
    </location>
</feature>
<sequence length="768" mass="86668">MRFSLLALLAGSAALTGAQSFKGKKAKKEPTVFNSIEVPPLLELTPTNWEEEMKKSKFLFVKHYSPYCPHCIEFAPMFQTFYEFYYTSKPAIKDADKTTFSEYYDFRFAMINCVAHYDFCSSRGISTYPLTLLFEDGEQVAEVRGTKDLPLLGDAVEPILEKYKPGSRPAVIEYPVAGAKESPAGNSASAGSKEPAQEGAVKKPVDDATEVTGLTTDKSPHIHEEGSADKLVDASEKPLAKDTDKTDKTTTSSSESNEAANDKSTQPSSPPKSDKYLTEEFKVPTPAEVYNSKKPKRPLVEPNASGVSIALTAESFQKLVTTTQDPWFIKFYAPWCPHCQAMGPTWEQLAKNMRGKLNIGEVNCDKESRLCKDVHARSYPTLLFFKGGERAEYQGLRGLGDFVQYAEKALDLASGVPDVDAQDLAALEAKEEVVFVYFYDHATTSEDFLALERLPLSLIGHAKLVKTNDRALYDRFKITTWPRLLVSREGRPTYYTPLTPGEMRDVHHLLDWMKSVWLPLVPEMTASNAKQIMDHKITVLGILNREDEEGFQTAIREMKSAANEWMDRQIQEFQLERKKLRDSKQMRIEEAEDRDDQRALRAAKAIRIDMDNSGRKEVAFAWVDGVFWQRWIRTTYGADVKDGERVIINDQDSRKYWDSTVTGNYILVSRTSIMETLDKIVYGPQVIKAKLTVSIVEKIFIDVRGFFYDHPILSACFVMSVLLAAASWFRSRVRRSRGGYFRLDDSLGRRDFKDGLGILGQNGNTKAD</sequence>
<dbReference type="PROSITE" id="PS00194">
    <property type="entry name" value="THIOREDOXIN_1"/>
    <property type="match status" value="1"/>
</dbReference>
<dbReference type="HOGENOM" id="CLU_021868_0_0_1"/>
<evidence type="ECO:0000256" key="2">
    <source>
        <dbReference type="ARBA" id="ARBA00022692"/>
    </source>
</evidence>
<keyword evidence="8" id="KW-0732">Signal</keyword>
<feature type="domain" description="Thioredoxin" evidence="9">
    <location>
        <begin position="33"/>
        <end position="161"/>
    </location>
</feature>
<feature type="compositionally biased region" description="Low complexity" evidence="6">
    <location>
        <begin position="249"/>
        <end position="264"/>
    </location>
</feature>
<dbReference type="CDD" id="cd02961">
    <property type="entry name" value="PDI_a_family"/>
    <property type="match status" value="2"/>
</dbReference>
<keyword evidence="11" id="KW-1185">Reference proteome</keyword>
<organism evidence="10 11">
    <name type="scientific">Stachybotrys chartarum (strain CBS 109288 / IBT 7711)</name>
    <name type="common">Toxic black mold</name>
    <name type="synonym">Stilbospora chartarum</name>
    <dbReference type="NCBI Taxonomy" id="1280523"/>
    <lineage>
        <taxon>Eukaryota</taxon>
        <taxon>Fungi</taxon>
        <taxon>Dikarya</taxon>
        <taxon>Ascomycota</taxon>
        <taxon>Pezizomycotina</taxon>
        <taxon>Sordariomycetes</taxon>
        <taxon>Hypocreomycetidae</taxon>
        <taxon>Hypocreales</taxon>
        <taxon>Stachybotryaceae</taxon>
        <taxon>Stachybotrys</taxon>
    </lineage>
</organism>
<accession>A0A084AJU1</accession>
<dbReference type="PROSITE" id="PS51352">
    <property type="entry name" value="THIOREDOXIN_2"/>
    <property type="match status" value="2"/>
</dbReference>
<dbReference type="InterPro" id="IPR036249">
    <property type="entry name" value="Thioredoxin-like_sf"/>
</dbReference>
<keyword evidence="4 7" id="KW-0472">Membrane</keyword>
<dbReference type="Proteomes" id="UP000028045">
    <property type="component" value="Unassembled WGS sequence"/>
</dbReference>
<evidence type="ECO:0000256" key="4">
    <source>
        <dbReference type="ARBA" id="ARBA00023136"/>
    </source>
</evidence>
<evidence type="ECO:0000259" key="9">
    <source>
        <dbReference type="PROSITE" id="PS51352"/>
    </source>
</evidence>
<dbReference type="Gene3D" id="3.40.30.10">
    <property type="entry name" value="Glutaredoxin"/>
    <property type="match status" value="2"/>
</dbReference>
<gene>
    <name evidence="10" type="ORF">S7711_08249</name>
</gene>
<reference evidence="10 11" key="1">
    <citation type="journal article" date="2014" name="BMC Genomics">
        <title>Comparative genome sequencing reveals chemotype-specific gene clusters in the toxigenic black mold Stachybotrys.</title>
        <authorList>
            <person name="Semeiks J."/>
            <person name="Borek D."/>
            <person name="Otwinowski Z."/>
            <person name="Grishin N.V."/>
        </authorList>
    </citation>
    <scope>NUCLEOTIDE SEQUENCE [LARGE SCALE GENOMIC DNA]</scope>
    <source>
        <strain evidence="11">CBS 109288 / IBT 7711</strain>
    </source>
</reference>
<dbReference type="InterPro" id="IPR052250">
    <property type="entry name" value="PDI_TMX3"/>
</dbReference>
<dbReference type="GO" id="GO:0005789">
    <property type="term" value="C:endoplasmic reticulum membrane"/>
    <property type="evidence" value="ECO:0007669"/>
    <property type="project" value="UniProtKB-SubCell"/>
</dbReference>
<keyword evidence="3 7" id="KW-1133">Transmembrane helix</keyword>
<feature type="transmembrane region" description="Helical" evidence="7">
    <location>
        <begin position="712"/>
        <end position="729"/>
    </location>
</feature>
<comment type="subcellular location">
    <subcellularLocation>
        <location evidence="1">Endoplasmic reticulum membrane</location>
        <topology evidence="1">Single-pass membrane protein</topology>
    </subcellularLocation>
</comment>
<feature type="signal peptide" evidence="8">
    <location>
        <begin position="1"/>
        <end position="18"/>
    </location>
</feature>
<evidence type="ECO:0000256" key="7">
    <source>
        <dbReference type="SAM" id="Phobius"/>
    </source>
</evidence>
<dbReference type="Pfam" id="PF00085">
    <property type="entry name" value="Thioredoxin"/>
    <property type="match status" value="2"/>
</dbReference>
<evidence type="ECO:0000313" key="11">
    <source>
        <dbReference type="Proteomes" id="UP000028045"/>
    </source>
</evidence>
<dbReference type="SUPFAM" id="SSF52833">
    <property type="entry name" value="Thioredoxin-like"/>
    <property type="match status" value="3"/>
</dbReference>
<protein>
    <recommendedName>
        <fullName evidence="9">Thioredoxin domain-containing protein</fullName>
    </recommendedName>
</protein>
<evidence type="ECO:0000256" key="3">
    <source>
        <dbReference type="ARBA" id="ARBA00022989"/>
    </source>
</evidence>
<evidence type="ECO:0000256" key="1">
    <source>
        <dbReference type="ARBA" id="ARBA00004389"/>
    </source>
</evidence>
<evidence type="ECO:0000256" key="8">
    <source>
        <dbReference type="SAM" id="SignalP"/>
    </source>
</evidence>
<dbReference type="PANTHER" id="PTHR46426:SF1">
    <property type="entry name" value="PROTEIN DISULFIDE-ISOMERASE TMX3"/>
    <property type="match status" value="1"/>
</dbReference>
<evidence type="ECO:0000256" key="6">
    <source>
        <dbReference type="SAM" id="MobiDB-lite"/>
    </source>
</evidence>
<dbReference type="OrthoDB" id="72053at2759"/>
<comment type="function">
    <text evidence="5">Probable disulfide isomerase, which participates in the folding of proteins containing disulfide bonds. May act as a dithiol oxidase. Acts as a regulator of endoplasmic reticulum-mitochondria contact sites via its ability to regulate redox signals.</text>
</comment>